<comment type="caution">
    <text evidence="2">The sequence shown here is derived from an EMBL/GenBank/DDBJ whole genome shotgun (WGS) entry which is preliminary data.</text>
</comment>
<feature type="compositionally biased region" description="Polar residues" evidence="1">
    <location>
        <begin position="1"/>
        <end position="20"/>
    </location>
</feature>
<gene>
    <name evidence="2" type="ORF">CDD80_1714</name>
</gene>
<evidence type="ECO:0000313" key="2">
    <source>
        <dbReference type="EMBL" id="PHH76228.1"/>
    </source>
</evidence>
<dbReference type="Proteomes" id="UP000226431">
    <property type="component" value="Unassembled WGS sequence"/>
</dbReference>
<proteinExistence type="predicted"/>
<dbReference type="OrthoDB" id="4588713at2759"/>
<feature type="region of interest" description="Disordered" evidence="1">
    <location>
        <begin position="154"/>
        <end position="184"/>
    </location>
</feature>
<reference evidence="2 3" key="1">
    <citation type="submission" date="2017-06" db="EMBL/GenBank/DDBJ databases">
        <title>Ant-infecting Ophiocordyceps genomes reveal a high diversity of potential behavioral manipulation genes and a possible major role for enterotoxins.</title>
        <authorList>
            <person name="De Bekker C."/>
            <person name="Evans H.C."/>
            <person name="Brachmann A."/>
            <person name="Hughes D.P."/>
        </authorList>
    </citation>
    <scope>NUCLEOTIDE SEQUENCE [LARGE SCALE GENOMIC DNA]</scope>
    <source>
        <strain evidence="2 3">Map16</strain>
    </source>
</reference>
<dbReference type="AlphaFoldDB" id="A0A2C5YDR8"/>
<dbReference type="EMBL" id="NJES01000174">
    <property type="protein sequence ID" value="PHH76228.1"/>
    <property type="molecule type" value="Genomic_DNA"/>
</dbReference>
<evidence type="ECO:0000256" key="1">
    <source>
        <dbReference type="SAM" id="MobiDB-lite"/>
    </source>
</evidence>
<sequence length="505" mass="54462">MEGPSSSSTAANQPTYTTAGTIYRPGASQPLQPPARRGRATKLPLTSSHTEFMLLPRSVIAGLASRSPRLGSGVRPQPQYTPLQQNYDRAVSPLNDHDHMGLNMAIQMPRICPDNPSAPLSFLLADKDDGDKVKAKVKTIADFYTAESCVSVVADNGGDDKDDDDVDDKTNKNLMDNGLESTSEPLMSMRPLRNMNVPSIVSLGSYPNPMRRTARTFLRQSSRPSFTVTETLAAPLEEAKTTSTGLLRPSQADASDIGSPFTRLLPAAVPNGDEGASSPTTSTLGTGSGVPMPLTAGPPGQRQYRPSTFESTIRALKTRTSFAKDDGDTLAALVAASEEERSLPRPFVPVAMSPLDYATADSALDLGRDRYVPGTDRVSDEALQLRRERIDEVWYAGTGYLGMSARDVMAESAQRRKPHPYGAIGDGRPKKTKTEYGHIEVDEANSTPLSEDMAPLLNVALATLVRHVDDMMTGSPLQQFEPPKTDLCDATVEGNKSFFSKADIE</sequence>
<organism evidence="2 3">
    <name type="scientific">Ophiocordyceps camponoti-rufipedis</name>
    <dbReference type="NCBI Taxonomy" id="2004952"/>
    <lineage>
        <taxon>Eukaryota</taxon>
        <taxon>Fungi</taxon>
        <taxon>Dikarya</taxon>
        <taxon>Ascomycota</taxon>
        <taxon>Pezizomycotina</taxon>
        <taxon>Sordariomycetes</taxon>
        <taxon>Hypocreomycetidae</taxon>
        <taxon>Hypocreales</taxon>
        <taxon>Ophiocordycipitaceae</taxon>
        <taxon>Ophiocordyceps</taxon>
    </lineage>
</organism>
<accession>A0A2C5YDR8</accession>
<feature type="region of interest" description="Disordered" evidence="1">
    <location>
        <begin position="268"/>
        <end position="306"/>
    </location>
</feature>
<keyword evidence="3" id="KW-1185">Reference proteome</keyword>
<name>A0A2C5YDR8_9HYPO</name>
<feature type="region of interest" description="Disordered" evidence="1">
    <location>
        <begin position="413"/>
        <end position="432"/>
    </location>
</feature>
<protein>
    <submittedName>
        <fullName evidence="2">Uncharacterized protein</fullName>
    </submittedName>
</protein>
<evidence type="ECO:0000313" key="3">
    <source>
        <dbReference type="Proteomes" id="UP000226431"/>
    </source>
</evidence>
<feature type="compositionally biased region" description="Low complexity" evidence="1">
    <location>
        <begin position="275"/>
        <end position="285"/>
    </location>
</feature>
<feature type="region of interest" description="Disordered" evidence="1">
    <location>
        <begin position="1"/>
        <end position="44"/>
    </location>
</feature>